<dbReference type="InterPro" id="IPR013341">
    <property type="entry name" value="Mandelate_racemase_N_dom"/>
</dbReference>
<accession>A0AA40ZY33</accession>
<dbReference type="InterPro" id="IPR013342">
    <property type="entry name" value="Mandelate_racemase_C"/>
</dbReference>
<dbReference type="InterPro" id="IPR046945">
    <property type="entry name" value="RHMD-like"/>
</dbReference>
<evidence type="ECO:0000313" key="9">
    <source>
        <dbReference type="EMBL" id="MBB4611222.1"/>
    </source>
</evidence>
<comment type="cofactor">
    <cofactor evidence="1">
        <name>Mg(2+)</name>
        <dbReference type="ChEBI" id="CHEBI:18420"/>
    </cofactor>
</comment>
<evidence type="ECO:0000313" key="11">
    <source>
        <dbReference type="Proteomes" id="UP000584663"/>
    </source>
</evidence>
<reference evidence="10" key="2">
    <citation type="submission" date="2021-01" db="EMBL/GenBank/DDBJ databases">
        <title>Genome Sequencing of Type Strains.</title>
        <authorList>
            <person name="Lemaire J.F."/>
            <person name="Inderbitzin P."/>
            <person name="Collins S.B."/>
            <person name="Wespe N."/>
            <person name="Knight-Connoni V."/>
        </authorList>
    </citation>
    <scope>NUCLEOTIDE SEQUENCE</scope>
    <source>
        <strain evidence="10">DSM 14562</strain>
    </source>
</reference>
<dbReference type="FunFam" id="3.20.20.120:FF:000005">
    <property type="entry name" value="Putative L-rhamnonate dehydratase"/>
    <property type="match status" value="1"/>
</dbReference>
<dbReference type="Pfam" id="PF13378">
    <property type="entry name" value="MR_MLE_C"/>
    <property type="match status" value="1"/>
</dbReference>
<evidence type="ECO:0000256" key="1">
    <source>
        <dbReference type="ARBA" id="ARBA00001946"/>
    </source>
</evidence>
<evidence type="ECO:0000256" key="6">
    <source>
        <dbReference type="ARBA" id="ARBA00067087"/>
    </source>
</evidence>
<evidence type="ECO:0000256" key="2">
    <source>
        <dbReference type="ARBA" id="ARBA00022723"/>
    </source>
</evidence>
<dbReference type="GO" id="GO:0000287">
    <property type="term" value="F:magnesium ion binding"/>
    <property type="evidence" value="ECO:0007669"/>
    <property type="project" value="TreeGrafter"/>
</dbReference>
<evidence type="ECO:0000256" key="3">
    <source>
        <dbReference type="ARBA" id="ARBA00022842"/>
    </source>
</evidence>
<evidence type="ECO:0000313" key="12">
    <source>
        <dbReference type="Proteomes" id="UP000704529"/>
    </source>
</evidence>
<organism evidence="10 12">
    <name type="scientific">Sphingomonas yabuuchiae</name>
    <dbReference type="NCBI Taxonomy" id="172044"/>
    <lineage>
        <taxon>Bacteria</taxon>
        <taxon>Pseudomonadati</taxon>
        <taxon>Pseudomonadota</taxon>
        <taxon>Alphaproteobacteria</taxon>
        <taxon>Sphingomonadales</taxon>
        <taxon>Sphingomonadaceae</taxon>
        <taxon>Sphingomonas</taxon>
    </lineage>
</organism>
<dbReference type="InterPro" id="IPR034619">
    <property type="entry name" value="L-lyxonate_dehydratase"/>
</dbReference>
<protein>
    <recommendedName>
        <fullName evidence="7">L-rhamnonate dehydratase</fullName>
        <ecNumber evidence="6">4.2.1.90</ecNumber>
    </recommendedName>
</protein>
<dbReference type="AlphaFoldDB" id="A0AA40ZY33"/>
<feature type="domain" description="Mandelate racemase/muconate lactonizing enzyme C-terminal" evidence="8">
    <location>
        <begin position="160"/>
        <end position="263"/>
    </location>
</feature>
<dbReference type="Proteomes" id="UP000704529">
    <property type="component" value="Unassembled WGS sequence"/>
</dbReference>
<dbReference type="CDD" id="cd03327">
    <property type="entry name" value="MR_like_2"/>
    <property type="match status" value="1"/>
</dbReference>
<evidence type="ECO:0000256" key="4">
    <source>
        <dbReference type="ARBA" id="ARBA00061339"/>
    </source>
</evidence>
<evidence type="ECO:0000259" key="8">
    <source>
        <dbReference type="SMART" id="SM00922"/>
    </source>
</evidence>
<dbReference type="InterPro" id="IPR023444">
    <property type="entry name" value="L-Rhamnon_dehydrat"/>
</dbReference>
<keyword evidence="3" id="KW-0460">Magnesium</keyword>
<dbReference type="GO" id="GO:0050032">
    <property type="term" value="F:L-rhamnonate dehydratase activity"/>
    <property type="evidence" value="ECO:0007669"/>
    <property type="project" value="UniProtKB-EC"/>
</dbReference>
<dbReference type="SMART" id="SM00922">
    <property type="entry name" value="MR_MLE"/>
    <property type="match status" value="1"/>
</dbReference>
<dbReference type="Pfam" id="PF02746">
    <property type="entry name" value="MR_MLE_N"/>
    <property type="match status" value="1"/>
</dbReference>
<dbReference type="Proteomes" id="UP000584663">
    <property type="component" value="Unassembled WGS sequence"/>
</dbReference>
<dbReference type="InterPro" id="IPR029065">
    <property type="entry name" value="Enolase_C-like"/>
</dbReference>
<evidence type="ECO:0000256" key="7">
    <source>
        <dbReference type="ARBA" id="ARBA00074351"/>
    </source>
</evidence>
<dbReference type="Gene3D" id="3.20.20.120">
    <property type="entry name" value="Enolase-like C-terminal domain"/>
    <property type="match status" value="1"/>
</dbReference>
<comment type="similarity">
    <text evidence="4">Belongs to the mandelate racemase/muconate lactonizing enzyme family. RhamD subfamily.</text>
</comment>
<reference evidence="9 11" key="1">
    <citation type="submission" date="2020-08" db="EMBL/GenBank/DDBJ databases">
        <title>Genomic Encyclopedia of Type Strains, Phase IV (KMG-IV): sequencing the most valuable type-strain genomes for metagenomic binning, comparative biology and taxonomic classification.</title>
        <authorList>
            <person name="Goeker M."/>
        </authorList>
    </citation>
    <scope>NUCLEOTIDE SEQUENCE [LARGE SCALE GENOMIC DNA]</scope>
    <source>
        <strain evidence="9 11">DSM 14562</strain>
    </source>
</reference>
<dbReference type="EMBL" id="JAFHKU010000107">
    <property type="protein sequence ID" value="MBN3557139.1"/>
    <property type="molecule type" value="Genomic_DNA"/>
</dbReference>
<comment type="caution">
    <text evidence="10">The sequence shown here is derived from an EMBL/GenBank/DDBJ whole genome shotgun (WGS) entry which is preliminary data.</text>
</comment>
<dbReference type="PANTHER" id="PTHR13794">
    <property type="entry name" value="ENOLASE SUPERFAMILY, MANDELATE RACEMASE"/>
    <property type="match status" value="1"/>
</dbReference>
<keyword evidence="11" id="KW-1185">Reference proteome</keyword>
<proteinExistence type="inferred from homology"/>
<comment type="subunit">
    <text evidence="5">Homooctamer; tetramer of dimers.</text>
</comment>
<dbReference type="RefSeq" id="WP_184106575.1">
    <property type="nucleotide sequence ID" value="NZ_JACHNX010000022.1"/>
</dbReference>
<dbReference type="SUPFAM" id="SSF51604">
    <property type="entry name" value="Enolase C-terminal domain-like"/>
    <property type="match status" value="1"/>
</dbReference>
<dbReference type="InterPro" id="IPR029017">
    <property type="entry name" value="Enolase-like_N"/>
</dbReference>
<dbReference type="GO" id="GO:0016052">
    <property type="term" value="P:carbohydrate catabolic process"/>
    <property type="evidence" value="ECO:0007669"/>
    <property type="project" value="TreeGrafter"/>
</dbReference>
<keyword evidence="2" id="KW-0479">Metal-binding</keyword>
<dbReference type="EC" id="4.2.1.90" evidence="6"/>
<sequence>MKITEVRTRVVQWKGRTQALPPHFCTNPMDAVSPMLSPETMGSFTFHGWLIVEIFTDTGLVGIGNAALAPMVAKQIIDGALAPLLIGCNPWDTEFLWQHMYRKTMAFGRKGVVMAAISAIDIALWDLMGKDARQPCFRLMGGRTRPHIPVYASRLYSVPLDELAEEARRYKAQGFGAMKLRFGWGPADGAAGMARNVELVRTVREAVGDEIDVMADAYMGWSLDYAKRMMRLIEPFNLRWLEEAIIPDDIHGYHELRRFGSTPIAAGEHEFTSYGFRQLIEARALDYIQFDTNRVGGLTAARKIQALAEAHGIPVVPHAGQMHNYHVVMASLNSPIAEYFPKVDVEVGNELFWYIFKGEPVAQDGYIRLSDDLPGLGLEIDEAALLQFEVTQ</sequence>
<dbReference type="SFLD" id="SFLDG00179">
    <property type="entry name" value="mandelate_racemase"/>
    <property type="match status" value="1"/>
</dbReference>
<dbReference type="Gene3D" id="3.30.390.10">
    <property type="entry name" value="Enolase-like, N-terminal domain"/>
    <property type="match status" value="1"/>
</dbReference>
<dbReference type="SUPFAM" id="SSF54826">
    <property type="entry name" value="Enolase N-terminal domain-like"/>
    <property type="match status" value="1"/>
</dbReference>
<dbReference type="SFLD" id="SFLDF00554">
    <property type="entry name" value="L-lyxonate_dehydratase"/>
    <property type="match status" value="1"/>
</dbReference>
<dbReference type="InterPro" id="IPR036849">
    <property type="entry name" value="Enolase-like_C_sf"/>
</dbReference>
<gene>
    <name evidence="9" type="ORF">GGQ89_003468</name>
    <name evidence="10" type="ORF">JYA60_02695</name>
</gene>
<evidence type="ECO:0000256" key="5">
    <source>
        <dbReference type="ARBA" id="ARBA00063011"/>
    </source>
</evidence>
<evidence type="ECO:0000313" key="10">
    <source>
        <dbReference type="EMBL" id="MBN3557139.1"/>
    </source>
</evidence>
<dbReference type="PANTHER" id="PTHR13794:SF58">
    <property type="entry name" value="MITOCHONDRIAL ENOLASE SUPERFAMILY MEMBER 1"/>
    <property type="match status" value="1"/>
</dbReference>
<dbReference type="SFLD" id="SFLDS00001">
    <property type="entry name" value="Enolase"/>
    <property type="match status" value="1"/>
</dbReference>
<name>A0AA40ZY33_9SPHN</name>
<dbReference type="EMBL" id="JACHNX010000022">
    <property type="protein sequence ID" value="MBB4611222.1"/>
    <property type="molecule type" value="Genomic_DNA"/>
</dbReference>